<dbReference type="EMBL" id="CAJVPY010011754">
    <property type="protein sequence ID" value="CAG8729440.1"/>
    <property type="molecule type" value="Genomic_DNA"/>
</dbReference>
<sequence length="153" mass="17647">MSTRLKVVSQNFIFKHNGKLTINKEYYEQLFTSFLGSILEEELAKVHDNQRKEAYKNLIGKMISKSNFLGADEFEKIKKLLIDKEKTIGLLVTNKLLILIEKILSNFNNYDMQLMQLGMGKLIKMVEVESGNVIFQTGKLEIKGAKNLRIVFK</sequence>
<name>A0A9N9ICP7_9GLOM</name>
<proteinExistence type="predicted"/>
<gene>
    <name evidence="1" type="ORF">DERYTH_LOCUS14992</name>
</gene>
<accession>A0A9N9ICP7</accession>
<evidence type="ECO:0000313" key="2">
    <source>
        <dbReference type="Proteomes" id="UP000789405"/>
    </source>
</evidence>
<protein>
    <submittedName>
        <fullName evidence="1">6444_t:CDS:1</fullName>
    </submittedName>
</protein>
<organism evidence="1 2">
    <name type="scientific">Dentiscutata erythropus</name>
    <dbReference type="NCBI Taxonomy" id="1348616"/>
    <lineage>
        <taxon>Eukaryota</taxon>
        <taxon>Fungi</taxon>
        <taxon>Fungi incertae sedis</taxon>
        <taxon>Mucoromycota</taxon>
        <taxon>Glomeromycotina</taxon>
        <taxon>Glomeromycetes</taxon>
        <taxon>Diversisporales</taxon>
        <taxon>Gigasporaceae</taxon>
        <taxon>Dentiscutata</taxon>
    </lineage>
</organism>
<reference evidence="1" key="1">
    <citation type="submission" date="2021-06" db="EMBL/GenBank/DDBJ databases">
        <authorList>
            <person name="Kallberg Y."/>
            <person name="Tangrot J."/>
            <person name="Rosling A."/>
        </authorList>
    </citation>
    <scope>NUCLEOTIDE SEQUENCE</scope>
    <source>
        <strain evidence="1">MA453B</strain>
    </source>
</reference>
<dbReference type="AlphaFoldDB" id="A0A9N9ICP7"/>
<keyword evidence="2" id="KW-1185">Reference proteome</keyword>
<dbReference type="Proteomes" id="UP000789405">
    <property type="component" value="Unassembled WGS sequence"/>
</dbReference>
<comment type="caution">
    <text evidence="1">The sequence shown here is derived from an EMBL/GenBank/DDBJ whole genome shotgun (WGS) entry which is preliminary data.</text>
</comment>
<evidence type="ECO:0000313" key="1">
    <source>
        <dbReference type="EMBL" id="CAG8729440.1"/>
    </source>
</evidence>